<feature type="non-terminal residue" evidence="2">
    <location>
        <position position="1"/>
    </location>
</feature>
<dbReference type="InterPro" id="IPR006522">
    <property type="entry name" value="Phage_virion_morphogenesis"/>
</dbReference>
<dbReference type="EMBL" id="LAZR01056121">
    <property type="protein sequence ID" value="KKK74863.1"/>
    <property type="molecule type" value="Genomic_DNA"/>
</dbReference>
<organism evidence="2">
    <name type="scientific">marine sediment metagenome</name>
    <dbReference type="NCBI Taxonomy" id="412755"/>
    <lineage>
        <taxon>unclassified sequences</taxon>
        <taxon>metagenomes</taxon>
        <taxon>ecological metagenomes</taxon>
    </lineage>
</organism>
<reference evidence="2" key="1">
    <citation type="journal article" date="2015" name="Nature">
        <title>Complex archaea that bridge the gap between prokaryotes and eukaryotes.</title>
        <authorList>
            <person name="Spang A."/>
            <person name="Saw J.H."/>
            <person name="Jorgensen S.L."/>
            <person name="Zaremba-Niedzwiedzka K."/>
            <person name="Martijn J."/>
            <person name="Lind A.E."/>
            <person name="van Eijk R."/>
            <person name="Schleper C."/>
            <person name="Guy L."/>
            <person name="Ettema T.J."/>
        </authorList>
    </citation>
    <scope>NUCLEOTIDE SEQUENCE</scope>
</reference>
<gene>
    <name evidence="2" type="ORF">LCGC14_2879520</name>
</gene>
<evidence type="ECO:0000313" key="2">
    <source>
        <dbReference type="EMBL" id="KKK74863.1"/>
    </source>
</evidence>
<accession>A0A0F8Y0T4</accession>
<dbReference type="Pfam" id="PF05069">
    <property type="entry name" value="Phage_tail_S"/>
    <property type="match status" value="1"/>
</dbReference>
<name>A0A0F8Y0T4_9ZZZZ</name>
<proteinExistence type="predicted"/>
<evidence type="ECO:0000256" key="1">
    <source>
        <dbReference type="SAM" id="MobiDB-lite"/>
    </source>
</evidence>
<dbReference type="AlphaFoldDB" id="A0A0F8Y0T4"/>
<protein>
    <recommendedName>
        <fullName evidence="3">HK97 gp10 family phage protein</fullName>
    </recommendedName>
</protein>
<evidence type="ECO:0008006" key="3">
    <source>
        <dbReference type="Google" id="ProtNLM"/>
    </source>
</evidence>
<feature type="region of interest" description="Disordered" evidence="1">
    <location>
        <begin position="21"/>
        <end position="41"/>
    </location>
</feature>
<comment type="caution">
    <text evidence="2">The sequence shown here is derived from an EMBL/GenBank/DDBJ whole genome shotgun (WGS) entry which is preliminary data.</text>
</comment>
<sequence>AIGNRHVKWMDDNLKRAGLDSPHKEMAESTIAARPKRTSSRHFSSRWRSRLSQSMTVKLIGTRAVVAGTEDEFAEIHHEGTGPYTIRPVKARVLRFRTAQGIVFAKEVRHPGIPARPLLPTKQTAERLAQGILDAALRKKVRDAGAG</sequence>